<proteinExistence type="predicted"/>
<dbReference type="InterPro" id="IPR036412">
    <property type="entry name" value="HAD-like_sf"/>
</dbReference>
<dbReference type="Gene3D" id="3.40.50.1000">
    <property type="entry name" value="HAD superfamily/HAD-like"/>
    <property type="match status" value="1"/>
</dbReference>
<keyword evidence="2" id="KW-0378">Hydrolase</keyword>
<protein>
    <recommendedName>
        <fullName evidence="6">Mannosyl-3-phosphoglycerate phosphatase</fullName>
    </recommendedName>
</protein>
<dbReference type="EMBL" id="CP011002">
    <property type="protein sequence ID" value="AKO65857.1"/>
    <property type="molecule type" value="Genomic_DNA"/>
</dbReference>
<dbReference type="NCBIfam" id="TIGR01486">
    <property type="entry name" value="HAD-SF-IIB-MPGP"/>
    <property type="match status" value="1"/>
</dbReference>
<dbReference type="InterPro" id="IPR006379">
    <property type="entry name" value="HAD-SF_hydro_IIB"/>
</dbReference>
<dbReference type="SFLD" id="SFLDS00003">
    <property type="entry name" value="Haloacid_Dehalogenase"/>
    <property type="match status" value="1"/>
</dbReference>
<dbReference type="InterPro" id="IPR006381">
    <property type="entry name" value="HAD-SF-IIB-MPGP"/>
</dbReference>
<dbReference type="InterPro" id="IPR023214">
    <property type="entry name" value="HAD_sf"/>
</dbReference>
<dbReference type="OrthoDB" id="193379at2"/>
<accession>A0A0H4JBK0</accession>
<dbReference type="Proteomes" id="UP000066549">
    <property type="component" value="Chromosome"/>
</dbReference>
<dbReference type="SUPFAM" id="SSF56784">
    <property type="entry name" value="HAD-like"/>
    <property type="match status" value="1"/>
</dbReference>
<dbReference type="SFLD" id="SFLDG01142">
    <property type="entry name" value="C2.B.2:_Mannosyl-3-phosphoglyc"/>
    <property type="match status" value="1"/>
</dbReference>
<evidence type="ECO:0000313" key="5">
    <source>
        <dbReference type="Proteomes" id="UP000066549"/>
    </source>
</evidence>
<dbReference type="GO" id="GO:0000287">
    <property type="term" value="F:magnesium ion binding"/>
    <property type="evidence" value="ECO:0007669"/>
    <property type="project" value="TreeGrafter"/>
</dbReference>
<evidence type="ECO:0000256" key="3">
    <source>
        <dbReference type="ARBA" id="ARBA00022842"/>
    </source>
</evidence>
<evidence type="ECO:0008006" key="6">
    <source>
        <dbReference type="Google" id="ProtNLM"/>
    </source>
</evidence>
<dbReference type="AlphaFoldDB" id="A0A0H4JBK0"/>
<dbReference type="SFLD" id="SFLDG01140">
    <property type="entry name" value="C2.B:_Phosphomannomutase_and_P"/>
    <property type="match status" value="1"/>
</dbReference>
<name>A0A0H4JBK0_9PROT</name>
<dbReference type="Pfam" id="PF08282">
    <property type="entry name" value="Hydrolase_3"/>
    <property type="match status" value="2"/>
</dbReference>
<keyword evidence="5" id="KW-1185">Reference proteome</keyword>
<dbReference type="GO" id="GO:0050531">
    <property type="term" value="F:mannosyl-3-phosphoglycerate phosphatase activity"/>
    <property type="evidence" value="ECO:0007669"/>
    <property type="project" value="InterPro"/>
</dbReference>
<dbReference type="GO" id="GO:0005829">
    <property type="term" value="C:cytosol"/>
    <property type="evidence" value="ECO:0007669"/>
    <property type="project" value="TreeGrafter"/>
</dbReference>
<dbReference type="GO" id="GO:0051479">
    <property type="term" value="P:mannosylglycerate biosynthetic process"/>
    <property type="evidence" value="ECO:0007669"/>
    <property type="project" value="InterPro"/>
</dbReference>
<dbReference type="PANTHER" id="PTHR10000">
    <property type="entry name" value="PHOSPHOSERINE PHOSPHATASE"/>
    <property type="match status" value="1"/>
</dbReference>
<gene>
    <name evidence="4" type="ORF">VI33_03830</name>
</gene>
<evidence type="ECO:0000256" key="1">
    <source>
        <dbReference type="ARBA" id="ARBA00022723"/>
    </source>
</evidence>
<dbReference type="Gene3D" id="3.30.980.20">
    <property type="entry name" value="Putative mannosyl-3-phosphoglycerate phosphatase, domain 2"/>
    <property type="match status" value="1"/>
</dbReference>
<evidence type="ECO:0000256" key="2">
    <source>
        <dbReference type="ARBA" id="ARBA00022801"/>
    </source>
</evidence>
<evidence type="ECO:0000313" key="4">
    <source>
        <dbReference type="EMBL" id="AKO65857.1"/>
    </source>
</evidence>
<keyword evidence="1" id="KW-0479">Metal-binding</keyword>
<reference evidence="4 5" key="1">
    <citation type="submission" date="2015-03" db="EMBL/GenBank/DDBJ databases">
        <title>Comparative analysis of the OM43 clade including a novel species from Red Sea uncovers genomic and metabolic diversity among marine methylotrophs.</title>
        <authorList>
            <person name="Jimenez-Infante F."/>
            <person name="Ngugi D.K."/>
            <person name="Vinu M."/>
            <person name="Alam I."/>
            <person name="Kamau A."/>
            <person name="Blom J."/>
            <person name="Bajic V.B."/>
            <person name="Stingl U."/>
        </authorList>
    </citation>
    <scope>NUCLEOTIDE SEQUENCE [LARGE SCALE GENOMIC DNA]</scope>
    <source>
        <strain evidence="4 5">MBRSH7</strain>
    </source>
</reference>
<organism evidence="4 5">
    <name type="scientific">Methylophilales bacterium MBRS-H7</name>
    <dbReference type="NCBI Taxonomy" id="1623450"/>
    <lineage>
        <taxon>Bacteria</taxon>
        <taxon>Pseudomonadati</taxon>
        <taxon>Pseudomonadota</taxon>
        <taxon>Betaproteobacteria</taxon>
        <taxon>Nitrosomonadales</taxon>
        <taxon>OM43 clade</taxon>
    </lineage>
</organism>
<dbReference type="PANTHER" id="PTHR10000:SF8">
    <property type="entry name" value="HAD SUPERFAMILY HYDROLASE-LIKE, TYPE 3"/>
    <property type="match status" value="1"/>
</dbReference>
<keyword evidence="3" id="KW-0460">Magnesium</keyword>
<sequence length="249" mass="28305">MRNYIIFSDLDGTLLDHKTYTFGPASEALSVIKSRKIPLILSSSKTKAEIERIQSKLIIEDPFIFENGSGVFYNNQVTSFGINLTEIHDKIIPLQKTFNFNCYSMLPIEEAVHFTGLPIEEAMFSQQRHFSEPIIWLDDEDKKIDFIQSIHLLGLHAAQGGRFLTISSHHDKAKALKWIKNTLEKDCQTEFISIALGDGENDINMIDACDIKILIKNKNEHLHKAGWVMSKVSGPSGWNQEIMKVLNNE</sequence>
<dbReference type="NCBIfam" id="TIGR01484">
    <property type="entry name" value="HAD-SF-IIB"/>
    <property type="match status" value="1"/>
</dbReference>